<sequence length="799" mass="89923">MSKPTYYLSLLLLFTLGNLAVYGQSKGNISGKVSALSSKHPMEFVNIVLKAAKDSSVVVHEVTDGKGAFNLKAVPFGSYFLQASFIGFDDVKTPVFSLNGTKTFPLFMDDSKQTLHEVQVSARKAIFSNAIDRKVYQVDMDLMAKSGSASEVLQNVPLVQVDLNGNVSLRNSTATILINGKVSPLMGKNAAAVLQQLPANSIEKIEVITNPSAKYKPDGTGGIINIVLKKTTKRGWNGNLTGNIGNRERYNASSSFSYNPGRLNLFGSYSIRQDDRIRKTSNDRIQRDPETDATNNYHDQLESKTRPFSHIATLGIDYNIDDKNSFGLSGNYYLRSQYKNDLTVKTVSNSTGLTQDYDRKRKNSEEESNTSALLYFEHNFSKENHKLRMEFNIAHSPETENNHFTNSFRFPIQADQQDYTLIKQTADVKNLTLNYENPLSENSKLEAGYDGQFNKNDLDFYGAVFQPEDGAFVTDALKTNRFIYRERIHAFYSTFSHEQNKISVMVGLRAEYTDLNSALISAGTSIPNHYFKVYPTLHFSYKLNDHKELQLNYSRRVRRPEGDDLNPFAEYADPTNIRVGNPYLLPEIIHSVEAGYLWRKNGLSILPGIYYRYTYNRFTSITTPLNDSVLVTKQQNLANDRAMGADVVLSGNINSKLNLSLTPNIFYNQIDASNLGYSNKKSTITWSANFNTGYLISNTLSFQLNSIYKSSRLSPQGKFLPSFVMNAALRKDIFTKKGSIYLAGSDLFKTQRQEVDLQGPYLVQHVKTSSNSRMIYLGLSYNFGSTPKKKKDVQFDNSI</sequence>
<feature type="region of interest" description="Disordered" evidence="4">
    <location>
        <begin position="277"/>
        <end position="296"/>
    </location>
</feature>
<dbReference type="InterPro" id="IPR041700">
    <property type="entry name" value="OMP_b-brl_3"/>
</dbReference>
<feature type="compositionally biased region" description="Basic and acidic residues" evidence="4">
    <location>
        <begin position="277"/>
        <end position="290"/>
    </location>
</feature>
<keyword evidence="2" id="KW-0472">Membrane</keyword>
<name>A0ABR6F265_9SPHI</name>
<dbReference type="Proteomes" id="UP000636110">
    <property type="component" value="Unassembled WGS sequence"/>
</dbReference>
<evidence type="ECO:0000256" key="2">
    <source>
        <dbReference type="ARBA" id="ARBA00023136"/>
    </source>
</evidence>
<dbReference type="EMBL" id="WNXC01000010">
    <property type="protein sequence ID" value="MBB2151624.1"/>
    <property type="molecule type" value="Genomic_DNA"/>
</dbReference>
<evidence type="ECO:0000259" key="5">
    <source>
        <dbReference type="Pfam" id="PF07715"/>
    </source>
</evidence>
<reference evidence="7 8" key="1">
    <citation type="submission" date="2019-11" db="EMBL/GenBank/DDBJ databases">
        <title>Description of Pedobacter sp. LMG 31462T.</title>
        <authorList>
            <person name="Carlier A."/>
            <person name="Qi S."/>
            <person name="Vandamme P."/>
        </authorList>
    </citation>
    <scope>NUCLEOTIDE SEQUENCE [LARGE SCALE GENOMIC DNA]</scope>
    <source>
        <strain evidence="7 8">LMG 31462</strain>
    </source>
</reference>
<dbReference type="InterPro" id="IPR012910">
    <property type="entry name" value="Plug_dom"/>
</dbReference>
<dbReference type="Gene3D" id="2.40.170.20">
    <property type="entry name" value="TonB-dependent receptor, beta-barrel domain"/>
    <property type="match status" value="1"/>
</dbReference>
<organism evidence="7 8">
    <name type="scientific">Pedobacter gandavensis</name>
    <dbReference type="NCBI Taxonomy" id="2679963"/>
    <lineage>
        <taxon>Bacteria</taxon>
        <taxon>Pseudomonadati</taxon>
        <taxon>Bacteroidota</taxon>
        <taxon>Sphingobacteriia</taxon>
        <taxon>Sphingobacteriales</taxon>
        <taxon>Sphingobacteriaceae</taxon>
        <taxon>Pedobacter</taxon>
    </lineage>
</organism>
<dbReference type="SUPFAM" id="SSF56935">
    <property type="entry name" value="Porins"/>
    <property type="match status" value="1"/>
</dbReference>
<accession>A0ABR6F265</accession>
<comment type="caution">
    <text evidence="7">The sequence shown here is derived from an EMBL/GenBank/DDBJ whole genome shotgun (WGS) entry which is preliminary data.</text>
</comment>
<evidence type="ECO:0000256" key="4">
    <source>
        <dbReference type="SAM" id="MobiDB-lite"/>
    </source>
</evidence>
<keyword evidence="8" id="KW-1185">Reference proteome</keyword>
<feature type="domain" description="TonB-dependent receptor plug" evidence="5">
    <location>
        <begin position="135"/>
        <end position="223"/>
    </location>
</feature>
<dbReference type="Gene3D" id="2.170.130.10">
    <property type="entry name" value="TonB-dependent receptor, plug domain"/>
    <property type="match status" value="1"/>
</dbReference>
<dbReference type="PANTHER" id="PTHR40980">
    <property type="entry name" value="PLUG DOMAIN-CONTAINING PROTEIN"/>
    <property type="match status" value="1"/>
</dbReference>
<dbReference type="Pfam" id="PF14905">
    <property type="entry name" value="OMP_b-brl_3"/>
    <property type="match status" value="1"/>
</dbReference>
<evidence type="ECO:0000313" key="8">
    <source>
        <dbReference type="Proteomes" id="UP000636110"/>
    </source>
</evidence>
<feature type="domain" description="Outer membrane protein beta-barrel" evidence="6">
    <location>
        <begin position="378"/>
        <end position="781"/>
    </location>
</feature>
<protein>
    <submittedName>
        <fullName evidence="7">TonB-dependent receptor</fullName>
    </submittedName>
</protein>
<dbReference type="RefSeq" id="WP_182961587.1">
    <property type="nucleotide sequence ID" value="NZ_WNXC01000010.1"/>
</dbReference>
<gene>
    <name evidence="7" type="ORF">GM920_22175</name>
</gene>
<evidence type="ECO:0000256" key="1">
    <source>
        <dbReference type="ARBA" id="ARBA00004442"/>
    </source>
</evidence>
<keyword evidence="3" id="KW-0998">Cell outer membrane</keyword>
<comment type="subcellular location">
    <subcellularLocation>
        <location evidence="1">Cell outer membrane</location>
    </subcellularLocation>
</comment>
<dbReference type="InterPro" id="IPR037066">
    <property type="entry name" value="Plug_dom_sf"/>
</dbReference>
<evidence type="ECO:0000259" key="6">
    <source>
        <dbReference type="Pfam" id="PF14905"/>
    </source>
</evidence>
<dbReference type="SUPFAM" id="SSF49464">
    <property type="entry name" value="Carboxypeptidase regulatory domain-like"/>
    <property type="match status" value="1"/>
</dbReference>
<evidence type="ECO:0000256" key="3">
    <source>
        <dbReference type="ARBA" id="ARBA00023237"/>
    </source>
</evidence>
<dbReference type="Pfam" id="PF13715">
    <property type="entry name" value="CarbopepD_reg_2"/>
    <property type="match status" value="1"/>
</dbReference>
<keyword evidence="7" id="KW-0675">Receptor</keyword>
<dbReference type="InterPro" id="IPR036942">
    <property type="entry name" value="Beta-barrel_TonB_sf"/>
</dbReference>
<dbReference type="InterPro" id="IPR008969">
    <property type="entry name" value="CarboxyPept-like_regulatory"/>
</dbReference>
<proteinExistence type="predicted"/>
<dbReference type="PANTHER" id="PTHR40980:SF4">
    <property type="entry name" value="TONB-DEPENDENT RECEPTOR-LIKE BETA-BARREL DOMAIN-CONTAINING PROTEIN"/>
    <property type="match status" value="1"/>
</dbReference>
<evidence type="ECO:0000313" key="7">
    <source>
        <dbReference type="EMBL" id="MBB2151624.1"/>
    </source>
</evidence>
<dbReference type="Pfam" id="PF07715">
    <property type="entry name" value="Plug"/>
    <property type="match status" value="1"/>
</dbReference>